<name>A0ABR2DY43_9ROSI</name>
<keyword evidence="2" id="KW-1185">Reference proteome</keyword>
<dbReference type="Pfam" id="PF26102">
    <property type="entry name" value="Ig_SPL7"/>
    <property type="match status" value="1"/>
</dbReference>
<evidence type="ECO:0000313" key="1">
    <source>
        <dbReference type="EMBL" id="KAK8548891.1"/>
    </source>
</evidence>
<accession>A0ABR2DY43</accession>
<proteinExistence type="predicted"/>
<organism evidence="1 2">
    <name type="scientific">Hibiscus sabdariffa</name>
    <name type="common">roselle</name>
    <dbReference type="NCBI Taxonomy" id="183260"/>
    <lineage>
        <taxon>Eukaryota</taxon>
        <taxon>Viridiplantae</taxon>
        <taxon>Streptophyta</taxon>
        <taxon>Embryophyta</taxon>
        <taxon>Tracheophyta</taxon>
        <taxon>Spermatophyta</taxon>
        <taxon>Magnoliopsida</taxon>
        <taxon>eudicotyledons</taxon>
        <taxon>Gunneridae</taxon>
        <taxon>Pentapetalae</taxon>
        <taxon>rosids</taxon>
        <taxon>malvids</taxon>
        <taxon>Malvales</taxon>
        <taxon>Malvaceae</taxon>
        <taxon>Malvoideae</taxon>
        <taxon>Hibiscus</taxon>
    </lineage>
</organism>
<reference evidence="1 2" key="1">
    <citation type="journal article" date="2024" name="G3 (Bethesda)">
        <title>Genome assembly of Hibiscus sabdariffa L. provides insights into metabolisms of medicinal natural products.</title>
        <authorList>
            <person name="Kim T."/>
        </authorList>
    </citation>
    <scope>NUCLEOTIDE SEQUENCE [LARGE SCALE GENOMIC DNA]</scope>
    <source>
        <strain evidence="1">TK-2024</strain>
        <tissue evidence="1">Old leaves</tissue>
    </source>
</reference>
<comment type="caution">
    <text evidence="1">The sequence shown here is derived from an EMBL/GenBank/DDBJ whole genome shotgun (WGS) entry which is preliminary data.</text>
</comment>
<dbReference type="EMBL" id="JBBPBM010000021">
    <property type="protein sequence ID" value="KAK8548891.1"/>
    <property type="molecule type" value="Genomic_DNA"/>
</dbReference>
<protein>
    <submittedName>
        <fullName evidence="1">Uncharacterized protein</fullName>
    </submittedName>
</protein>
<sequence length="266" mass="30029">MGQDPLNRVRTQIHPLVSHHLVPVEKLSRTERIVFKLFGKNPSDFPIALRRQILEWLSHSPTDIESYIRPGCVILTIYLRLGESAWEELCCDLDSSLRRLVDVSDDSFWKTGWVYVRVRHSVAFIFNGRVVLGGPLPLKSNTNCRIASIIPIVVSVTERAHLLLKALTLVDPAQGKYRVQETCYDLMEVVDPINEQDKLQNLCFPCSIPNVCAAVVWLKTLDSAAPFSLFIVAEQDLCSEICTLESVIEIAAPTVDINKNEEKMET</sequence>
<dbReference type="Proteomes" id="UP001472677">
    <property type="component" value="Unassembled WGS sequence"/>
</dbReference>
<evidence type="ECO:0000313" key="2">
    <source>
        <dbReference type="Proteomes" id="UP001472677"/>
    </source>
</evidence>
<gene>
    <name evidence="1" type="ORF">V6N12_061795</name>
</gene>